<protein>
    <recommendedName>
        <fullName evidence="4">ATP-grasp domain-containing protein</fullName>
    </recommendedName>
</protein>
<reference evidence="2 3" key="1">
    <citation type="submission" date="2022-02" db="EMBL/GenBank/DDBJ databases">
        <authorList>
            <person name="Min J."/>
        </authorList>
    </citation>
    <scope>NUCLEOTIDE SEQUENCE [LARGE SCALE GENOMIC DNA]</scope>
    <source>
        <strain evidence="2 3">GR10-1</strain>
    </source>
</reference>
<organism evidence="2 3">
    <name type="scientific">Niabella ginsengisoli</name>
    <dbReference type="NCBI Taxonomy" id="522298"/>
    <lineage>
        <taxon>Bacteria</taxon>
        <taxon>Pseudomonadati</taxon>
        <taxon>Bacteroidota</taxon>
        <taxon>Chitinophagia</taxon>
        <taxon>Chitinophagales</taxon>
        <taxon>Chitinophagaceae</taxon>
        <taxon>Niabella</taxon>
    </lineage>
</organism>
<sequence>MSNSSKIFLHKILNKEYWPSFLIYFPLFPAWIYYSIKARSLLFLSAANPGIEYSGIFLERKSKIHETLPPAFTPKTVLITPGNTDVHEVLNILQKGNIGLPLFAKPDIGEKGTGVKK</sequence>
<evidence type="ECO:0000313" key="3">
    <source>
        <dbReference type="Proteomes" id="UP001202248"/>
    </source>
</evidence>
<evidence type="ECO:0008006" key="4">
    <source>
        <dbReference type="Google" id="ProtNLM"/>
    </source>
</evidence>
<dbReference type="EMBL" id="JAKWBL010000004">
    <property type="protein sequence ID" value="MCH5600792.1"/>
    <property type="molecule type" value="Genomic_DNA"/>
</dbReference>
<proteinExistence type="predicted"/>
<comment type="caution">
    <text evidence="2">The sequence shown here is derived from an EMBL/GenBank/DDBJ whole genome shotgun (WGS) entry which is preliminary data.</text>
</comment>
<evidence type="ECO:0000313" key="2">
    <source>
        <dbReference type="EMBL" id="MCH5600792.1"/>
    </source>
</evidence>
<dbReference type="Proteomes" id="UP001202248">
    <property type="component" value="Unassembled WGS sequence"/>
</dbReference>
<gene>
    <name evidence="2" type="ORF">MKP09_24185</name>
</gene>
<keyword evidence="3" id="KW-1185">Reference proteome</keyword>
<keyword evidence="1" id="KW-1133">Transmembrane helix</keyword>
<accession>A0ABS9SQY2</accession>
<feature type="transmembrane region" description="Helical" evidence="1">
    <location>
        <begin position="17"/>
        <end position="36"/>
    </location>
</feature>
<keyword evidence="1" id="KW-0812">Transmembrane</keyword>
<dbReference type="RefSeq" id="WP_240833202.1">
    <property type="nucleotide sequence ID" value="NZ_JAKWBL010000004.1"/>
</dbReference>
<keyword evidence="1" id="KW-0472">Membrane</keyword>
<evidence type="ECO:0000256" key="1">
    <source>
        <dbReference type="SAM" id="Phobius"/>
    </source>
</evidence>
<name>A0ABS9SQY2_9BACT</name>